<proteinExistence type="predicted"/>
<dbReference type="Proteomes" id="UP000801492">
    <property type="component" value="Unassembled WGS sequence"/>
</dbReference>
<sequence>MSLVFIATATKKCARENKNEVNFAEIYICPSYQNSPEGRELILQAIDLTNEDNYLQQVCEKRETLREYIIKTSKKRKRRHQTNDVKDDKNYGLNAEQALPDLLEEEFLRAKKRKRRN</sequence>
<evidence type="ECO:0000313" key="2">
    <source>
        <dbReference type="EMBL" id="KAF2904177.1"/>
    </source>
</evidence>
<dbReference type="EMBL" id="VTPC01000827">
    <property type="protein sequence ID" value="KAF2904177.1"/>
    <property type="molecule type" value="Genomic_DNA"/>
</dbReference>
<keyword evidence="3" id="KW-1185">Reference proteome</keyword>
<evidence type="ECO:0000313" key="3">
    <source>
        <dbReference type="Proteomes" id="UP000801492"/>
    </source>
</evidence>
<accession>A0A8K0DJ30</accession>
<dbReference type="AlphaFoldDB" id="A0A8K0DJ30"/>
<protein>
    <submittedName>
        <fullName evidence="2">Uncharacterized protein</fullName>
    </submittedName>
</protein>
<comment type="caution">
    <text evidence="2">The sequence shown here is derived from an EMBL/GenBank/DDBJ whole genome shotgun (WGS) entry which is preliminary data.</text>
</comment>
<organism evidence="2 3">
    <name type="scientific">Ignelater luminosus</name>
    <name type="common">Cucubano</name>
    <name type="synonym">Pyrophorus luminosus</name>
    <dbReference type="NCBI Taxonomy" id="2038154"/>
    <lineage>
        <taxon>Eukaryota</taxon>
        <taxon>Metazoa</taxon>
        <taxon>Ecdysozoa</taxon>
        <taxon>Arthropoda</taxon>
        <taxon>Hexapoda</taxon>
        <taxon>Insecta</taxon>
        <taxon>Pterygota</taxon>
        <taxon>Neoptera</taxon>
        <taxon>Endopterygota</taxon>
        <taxon>Coleoptera</taxon>
        <taxon>Polyphaga</taxon>
        <taxon>Elateriformia</taxon>
        <taxon>Elateroidea</taxon>
        <taxon>Elateridae</taxon>
        <taxon>Agrypninae</taxon>
        <taxon>Pyrophorini</taxon>
        <taxon>Ignelater</taxon>
    </lineage>
</organism>
<name>A0A8K0DJ30_IGNLU</name>
<reference evidence="2" key="1">
    <citation type="submission" date="2019-08" db="EMBL/GenBank/DDBJ databases">
        <title>The genome of the North American firefly Photinus pyralis.</title>
        <authorList>
            <consortium name="Photinus pyralis genome working group"/>
            <person name="Fallon T.R."/>
            <person name="Sander Lower S.E."/>
            <person name="Weng J.-K."/>
        </authorList>
    </citation>
    <scope>NUCLEOTIDE SEQUENCE</scope>
    <source>
        <strain evidence="2">TRF0915ILg1</strain>
        <tissue evidence="2">Whole body</tissue>
    </source>
</reference>
<evidence type="ECO:0000256" key="1">
    <source>
        <dbReference type="SAM" id="MobiDB-lite"/>
    </source>
</evidence>
<feature type="compositionally biased region" description="Basic and acidic residues" evidence="1">
    <location>
        <begin position="81"/>
        <end position="90"/>
    </location>
</feature>
<gene>
    <name evidence="2" type="ORF">ILUMI_01997</name>
</gene>
<feature type="region of interest" description="Disordered" evidence="1">
    <location>
        <begin position="73"/>
        <end position="92"/>
    </location>
</feature>